<evidence type="ECO:0000256" key="10">
    <source>
        <dbReference type="ARBA" id="ARBA00024009"/>
    </source>
</evidence>
<evidence type="ECO:0000256" key="7">
    <source>
        <dbReference type="ARBA" id="ARBA00022989"/>
    </source>
</evidence>
<feature type="region of interest" description="Disordered" evidence="12">
    <location>
        <begin position="1"/>
        <end position="73"/>
    </location>
</feature>
<feature type="transmembrane region" description="Helical" evidence="11">
    <location>
        <begin position="749"/>
        <end position="771"/>
    </location>
</feature>
<feature type="transmembrane region" description="Helical" evidence="11">
    <location>
        <begin position="566"/>
        <end position="591"/>
    </location>
</feature>
<dbReference type="EMBL" id="GG745335">
    <property type="protein sequence ID" value="KNE59775.1"/>
    <property type="molecule type" value="Genomic_DNA"/>
</dbReference>
<dbReference type="InterPro" id="IPR004835">
    <property type="entry name" value="Chitin_synth"/>
</dbReference>
<dbReference type="AlphaFoldDB" id="A0A0L0SBK3"/>
<sequence>MSFSAHNRGYAPPPQQMYPSQAAPNAYAPAPPVASSSSGYEMHHYAHQQQQQQQQYYSPPQPPPNMPPQMPGAYGGNGMKTIRRAVAVRDGKLVVDLDVSPELVDATKVKYTVGEEFTKLRYTAATCDPNDFAAQGYQLRQSLYGRKTELVITMYNEDSILFTRTMQAINKNIQHMCNKKQGPFAGEDGWQKIVVCIVSDGRQKINKDVLTVLSTMGCYQEGVCVPKFMNKDTTAHIFEFTTQMAVTDKMEIKTHRDGGVVPVQILFCLKEKNAKKINSHRWFFNAFGPVLNPGVCVLVDVGTKPRREAIYRLWRTFDTNPQVGGACGEIAVEYDSIFHLIKPIIAAQNFEYKMSNILDKPLESWAGYISVLPGAFSAYRYRALQGRPLEQYFKGEKLHDSGDVFAANMYLAEDRILCFELVAKKNEGWVLYYEKDSQAITDVPDNFPEFISQRRRWLNGSTFALLYALGNVLQIYTSGQSFLRMLIFTLEFGYMALNFVFSYFSLANFYLAYQHPTVSIWGVPHSQTIRTVLSSILAVFRSVYILSLCTTFIAALGNRPQAAKYIYLFAINLFSCVTIFMLYMIIVSLAADWPALREGMQDPLGSAAGLRFLQTSIALGSTYGMYIVSSVLYREPWHMITCFVQYLLLLPSYVNVLQIYAYCNISDVTWGTKGDNGPTTGAGVTVKKGEDGQEIADLELPSQHPADVQLAYQQRYTALQNLKLALDRGEAKAKQSLSSDDLFRQFRTIWLLIWIVLNGGLVSILISPAAVGVEDGASLRKTYLTGLFIAVAAFSLIRFAGSVGYLVSRGLCAPFKSRGNAGH</sequence>
<reference evidence="15" key="2">
    <citation type="submission" date="2009-11" db="EMBL/GenBank/DDBJ databases">
        <title>The Genome Sequence of Allomyces macrogynus strain ATCC 38327.</title>
        <authorList>
            <consortium name="The Broad Institute Genome Sequencing Platform"/>
            <person name="Russ C."/>
            <person name="Cuomo C."/>
            <person name="Shea T."/>
            <person name="Young S.K."/>
            <person name="Zeng Q."/>
            <person name="Koehrsen M."/>
            <person name="Haas B."/>
            <person name="Borodovsky M."/>
            <person name="Guigo R."/>
            <person name="Alvarado L."/>
            <person name="Berlin A."/>
            <person name="Borenstein D."/>
            <person name="Chen Z."/>
            <person name="Engels R."/>
            <person name="Freedman E."/>
            <person name="Gellesch M."/>
            <person name="Goldberg J."/>
            <person name="Griggs A."/>
            <person name="Gujja S."/>
            <person name="Heiman D."/>
            <person name="Hepburn T."/>
            <person name="Howarth C."/>
            <person name="Jen D."/>
            <person name="Larson L."/>
            <person name="Lewis B."/>
            <person name="Mehta T."/>
            <person name="Park D."/>
            <person name="Pearson M."/>
            <person name="Roberts A."/>
            <person name="Saif S."/>
            <person name="Shenoy N."/>
            <person name="Sisk P."/>
            <person name="Stolte C."/>
            <person name="Sykes S."/>
            <person name="Walk T."/>
            <person name="White J."/>
            <person name="Yandava C."/>
            <person name="Burger G."/>
            <person name="Gray M.W."/>
            <person name="Holland P.W.H."/>
            <person name="King N."/>
            <person name="Lang F.B.F."/>
            <person name="Roger A.J."/>
            <person name="Ruiz-Trillo I."/>
            <person name="Lander E."/>
            <person name="Nusbaum C."/>
        </authorList>
    </citation>
    <scope>NUCLEOTIDE SEQUENCE [LARGE SCALE GENOMIC DNA]</scope>
    <source>
        <strain evidence="15">ATCC 38327</strain>
    </source>
</reference>
<dbReference type="GO" id="GO:0006031">
    <property type="term" value="P:chitin biosynthetic process"/>
    <property type="evidence" value="ECO:0007669"/>
    <property type="project" value="UniProtKB-UniRule"/>
</dbReference>
<evidence type="ECO:0000259" key="13">
    <source>
        <dbReference type="Pfam" id="PF08407"/>
    </source>
</evidence>
<dbReference type="GO" id="GO:0030428">
    <property type="term" value="C:cell septum"/>
    <property type="evidence" value="ECO:0007669"/>
    <property type="project" value="TreeGrafter"/>
</dbReference>
<evidence type="ECO:0000313" key="15">
    <source>
        <dbReference type="Proteomes" id="UP000054350"/>
    </source>
</evidence>
<dbReference type="PANTHER" id="PTHR22914:SF9">
    <property type="entry name" value="CHITIN SYNTHASE 1"/>
    <property type="match status" value="1"/>
</dbReference>
<evidence type="ECO:0000256" key="9">
    <source>
        <dbReference type="ARBA" id="ARBA00023316"/>
    </source>
</evidence>
<dbReference type="GO" id="GO:0071555">
    <property type="term" value="P:cell wall organization"/>
    <property type="evidence" value="ECO:0007669"/>
    <property type="project" value="UniProtKB-KW"/>
</dbReference>
<dbReference type="eggNOG" id="KOG2571">
    <property type="taxonomic scope" value="Eukaryota"/>
</dbReference>
<dbReference type="InterPro" id="IPR029044">
    <property type="entry name" value="Nucleotide-diphossugar_trans"/>
</dbReference>
<accession>A0A0L0SBK3</accession>
<dbReference type="OMA" id="TELMIVC"/>
<dbReference type="CDD" id="cd04190">
    <property type="entry name" value="Chitin_synth_C"/>
    <property type="match status" value="1"/>
</dbReference>
<dbReference type="InterPro" id="IPR013616">
    <property type="entry name" value="Chitin_synth_N"/>
</dbReference>
<feature type="transmembrane region" description="Helical" evidence="11">
    <location>
        <begin position="457"/>
        <end position="476"/>
    </location>
</feature>
<evidence type="ECO:0000256" key="5">
    <source>
        <dbReference type="ARBA" id="ARBA00022679"/>
    </source>
</evidence>
<feature type="compositionally biased region" description="Pro residues" evidence="12">
    <location>
        <begin position="59"/>
        <end position="70"/>
    </location>
</feature>
<dbReference type="Pfam" id="PF01644">
    <property type="entry name" value="Chitin_synth_1"/>
    <property type="match status" value="1"/>
</dbReference>
<comment type="subcellular location">
    <subcellularLocation>
        <location evidence="1 11">Cell membrane</location>
        <topology evidence="1 11">Multi-pass membrane protein</topology>
    </subcellularLocation>
</comment>
<evidence type="ECO:0000256" key="8">
    <source>
        <dbReference type="ARBA" id="ARBA00023136"/>
    </source>
</evidence>
<evidence type="ECO:0000256" key="12">
    <source>
        <dbReference type="SAM" id="MobiDB-lite"/>
    </source>
</evidence>
<dbReference type="OrthoDB" id="26569at2759"/>
<feature type="transmembrane region" description="Helical" evidence="11">
    <location>
        <begin position="488"/>
        <end position="512"/>
    </location>
</feature>
<evidence type="ECO:0000256" key="6">
    <source>
        <dbReference type="ARBA" id="ARBA00022692"/>
    </source>
</evidence>
<dbReference type="EC" id="2.4.1.16" evidence="2 11"/>
<feature type="transmembrane region" description="Helical" evidence="11">
    <location>
        <begin position="783"/>
        <end position="808"/>
    </location>
</feature>
<dbReference type="Proteomes" id="UP000054350">
    <property type="component" value="Unassembled WGS sequence"/>
</dbReference>
<dbReference type="GO" id="GO:0004100">
    <property type="term" value="F:chitin synthase activity"/>
    <property type="evidence" value="ECO:0007669"/>
    <property type="project" value="UniProtKB-UniRule"/>
</dbReference>
<evidence type="ECO:0000256" key="11">
    <source>
        <dbReference type="RuleBase" id="RU366040"/>
    </source>
</evidence>
<keyword evidence="9 11" id="KW-0961">Cell wall biogenesis/degradation</keyword>
<keyword evidence="8 11" id="KW-0472">Membrane</keyword>
<keyword evidence="6 11" id="KW-0812">Transmembrane</keyword>
<feature type="transmembrane region" description="Helical" evidence="11">
    <location>
        <begin position="532"/>
        <end position="554"/>
    </location>
</feature>
<dbReference type="PANTHER" id="PTHR22914">
    <property type="entry name" value="CHITIN SYNTHASE"/>
    <property type="match status" value="1"/>
</dbReference>
<protein>
    <recommendedName>
        <fullName evidence="2 11">Chitin synthase</fullName>
        <ecNumber evidence="2 11">2.4.1.16</ecNumber>
    </recommendedName>
</protein>
<dbReference type="Pfam" id="PF08407">
    <property type="entry name" value="Chitin_synth_1N"/>
    <property type="match status" value="1"/>
</dbReference>
<proteinExistence type="inferred from homology"/>
<dbReference type="STRING" id="578462.A0A0L0SBK3"/>
<feature type="compositionally biased region" description="Low complexity" evidence="12">
    <location>
        <begin position="48"/>
        <end position="58"/>
    </location>
</feature>
<gene>
    <name evidence="14" type="ORF">AMAG_05239</name>
</gene>
<keyword evidence="3 11" id="KW-1003">Cell membrane</keyword>
<comment type="function">
    <text evidence="10 11">Polymerizes chitin, a structural polymer of the cell wall and septum, by transferring the sugar moiety of UDP-GlcNAc to the non-reducing end of the growing chitin polymer.</text>
</comment>
<evidence type="ECO:0000256" key="1">
    <source>
        <dbReference type="ARBA" id="ARBA00004651"/>
    </source>
</evidence>
<comment type="catalytic activity">
    <reaction evidence="11">
        <text>[(1-&gt;4)-N-acetyl-beta-D-glucosaminyl](n) + UDP-N-acetyl-alpha-D-glucosamine = [(1-&gt;4)-N-acetyl-beta-D-glucosaminyl](n+1) + UDP + H(+)</text>
        <dbReference type="Rhea" id="RHEA:16637"/>
        <dbReference type="Rhea" id="RHEA-COMP:9593"/>
        <dbReference type="Rhea" id="RHEA-COMP:9595"/>
        <dbReference type="ChEBI" id="CHEBI:15378"/>
        <dbReference type="ChEBI" id="CHEBI:17029"/>
        <dbReference type="ChEBI" id="CHEBI:57705"/>
        <dbReference type="ChEBI" id="CHEBI:58223"/>
        <dbReference type="EC" id="2.4.1.16"/>
    </reaction>
</comment>
<keyword evidence="7 11" id="KW-1133">Transmembrane helix</keyword>
<comment type="similarity">
    <text evidence="11">Belongs to the chitin synthase family.</text>
</comment>
<organism evidence="14 15">
    <name type="scientific">Allomyces macrogynus (strain ATCC 38327)</name>
    <name type="common">Allomyces javanicus var. macrogynus</name>
    <dbReference type="NCBI Taxonomy" id="578462"/>
    <lineage>
        <taxon>Eukaryota</taxon>
        <taxon>Fungi</taxon>
        <taxon>Fungi incertae sedis</taxon>
        <taxon>Blastocladiomycota</taxon>
        <taxon>Blastocladiomycetes</taxon>
        <taxon>Blastocladiales</taxon>
        <taxon>Blastocladiaceae</taxon>
        <taxon>Allomyces</taxon>
    </lineage>
</organism>
<dbReference type="VEuPathDB" id="FungiDB:AMAG_05239"/>
<feature type="domain" description="Chitin synthase N-terminal" evidence="13">
    <location>
        <begin position="83"/>
        <end position="149"/>
    </location>
</feature>
<feature type="compositionally biased region" description="Low complexity" evidence="12">
    <location>
        <begin position="19"/>
        <end position="38"/>
    </location>
</feature>
<keyword evidence="15" id="KW-1185">Reference proteome</keyword>
<keyword evidence="4 11" id="KW-0328">Glycosyltransferase</keyword>
<dbReference type="GO" id="GO:0005886">
    <property type="term" value="C:plasma membrane"/>
    <property type="evidence" value="ECO:0007669"/>
    <property type="project" value="UniProtKB-SubCell"/>
</dbReference>
<evidence type="ECO:0000256" key="4">
    <source>
        <dbReference type="ARBA" id="ARBA00022676"/>
    </source>
</evidence>
<evidence type="ECO:0000256" key="2">
    <source>
        <dbReference type="ARBA" id="ARBA00012543"/>
    </source>
</evidence>
<reference evidence="14 15" key="1">
    <citation type="submission" date="2009-11" db="EMBL/GenBank/DDBJ databases">
        <title>Annotation of Allomyces macrogynus ATCC 38327.</title>
        <authorList>
            <consortium name="The Broad Institute Genome Sequencing Platform"/>
            <person name="Russ C."/>
            <person name="Cuomo C."/>
            <person name="Burger G."/>
            <person name="Gray M.W."/>
            <person name="Holland P.W.H."/>
            <person name="King N."/>
            <person name="Lang F.B.F."/>
            <person name="Roger A.J."/>
            <person name="Ruiz-Trillo I."/>
            <person name="Young S.K."/>
            <person name="Zeng Q."/>
            <person name="Gargeya S."/>
            <person name="Fitzgerald M."/>
            <person name="Haas B."/>
            <person name="Abouelleil A."/>
            <person name="Alvarado L."/>
            <person name="Arachchi H.M."/>
            <person name="Berlin A."/>
            <person name="Chapman S.B."/>
            <person name="Gearin G."/>
            <person name="Goldberg J."/>
            <person name="Griggs A."/>
            <person name="Gujja S."/>
            <person name="Hansen M."/>
            <person name="Heiman D."/>
            <person name="Howarth C."/>
            <person name="Larimer J."/>
            <person name="Lui A."/>
            <person name="MacDonald P.J.P."/>
            <person name="McCowen C."/>
            <person name="Montmayeur A."/>
            <person name="Murphy C."/>
            <person name="Neiman D."/>
            <person name="Pearson M."/>
            <person name="Priest M."/>
            <person name="Roberts A."/>
            <person name="Saif S."/>
            <person name="Shea T."/>
            <person name="Sisk P."/>
            <person name="Stolte C."/>
            <person name="Sykes S."/>
            <person name="Wortman J."/>
            <person name="Nusbaum C."/>
            <person name="Birren B."/>
        </authorList>
    </citation>
    <scope>NUCLEOTIDE SEQUENCE [LARGE SCALE GENOMIC DNA]</scope>
    <source>
        <strain evidence="14 15">ATCC 38327</strain>
    </source>
</reference>
<dbReference type="SUPFAM" id="SSF53448">
    <property type="entry name" value="Nucleotide-diphospho-sugar transferases"/>
    <property type="match status" value="1"/>
</dbReference>
<evidence type="ECO:0000256" key="3">
    <source>
        <dbReference type="ARBA" id="ARBA00022475"/>
    </source>
</evidence>
<keyword evidence="5 11" id="KW-0808">Transferase</keyword>
<feature type="transmembrane region" description="Helical" evidence="11">
    <location>
        <begin position="611"/>
        <end position="633"/>
    </location>
</feature>
<evidence type="ECO:0000313" key="14">
    <source>
        <dbReference type="EMBL" id="KNE59775.1"/>
    </source>
</evidence>
<name>A0A0L0SBK3_ALLM3</name>